<reference evidence="1" key="1">
    <citation type="submission" date="2014-09" db="EMBL/GenBank/DDBJ databases">
        <authorList>
            <person name="Magalhaes I.L.F."/>
            <person name="Oliveira U."/>
            <person name="Santos F.R."/>
            <person name="Vidigal T.H.D.A."/>
            <person name="Brescovit A.D."/>
            <person name="Santos A.J."/>
        </authorList>
    </citation>
    <scope>NUCLEOTIDE SEQUENCE</scope>
    <source>
        <tissue evidence="1">Shoot tissue taken approximately 20 cm above the soil surface</tissue>
    </source>
</reference>
<organism evidence="1">
    <name type="scientific">Arundo donax</name>
    <name type="common">Giant reed</name>
    <name type="synonym">Donax arundinaceus</name>
    <dbReference type="NCBI Taxonomy" id="35708"/>
    <lineage>
        <taxon>Eukaryota</taxon>
        <taxon>Viridiplantae</taxon>
        <taxon>Streptophyta</taxon>
        <taxon>Embryophyta</taxon>
        <taxon>Tracheophyta</taxon>
        <taxon>Spermatophyta</taxon>
        <taxon>Magnoliopsida</taxon>
        <taxon>Liliopsida</taxon>
        <taxon>Poales</taxon>
        <taxon>Poaceae</taxon>
        <taxon>PACMAD clade</taxon>
        <taxon>Arundinoideae</taxon>
        <taxon>Arundineae</taxon>
        <taxon>Arundo</taxon>
    </lineage>
</organism>
<name>A0A0A9HMZ3_ARUDO</name>
<evidence type="ECO:0000313" key="1">
    <source>
        <dbReference type="EMBL" id="JAE34263.1"/>
    </source>
</evidence>
<accession>A0A0A9HMZ3</accession>
<protein>
    <submittedName>
        <fullName evidence="1">Uncharacterized protein</fullName>
    </submittedName>
</protein>
<reference evidence="1" key="2">
    <citation type="journal article" date="2015" name="Data Brief">
        <title>Shoot transcriptome of the giant reed, Arundo donax.</title>
        <authorList>
            <person name="Barrero R.A."/>
            <person name="Guerrero F.D."/>
            <person name="Moolhuijzen P."/>
            <person name="Goolsby J.A."/>
            <person name="Tidwell J."/>
            <person name="Bellgard S.E."/>
            <person name="Bellgard M.I."/>
        </authorList>
    </citation>
    <scope>NUCLEOTIDE SEQUENCE</scope>
    <source>
        <tissue evidence="1">Shoot tissue taken approximately 20 cm above the soil surface</tissue>
    </source>
</reference>
<proteinExistence type="predicted"/>
<sequence>MKTMTRRTPS</sequence>
<dbReference type="EMBL" id="GBRH01163633">
    <property type="protein sequence ID" value="JAE34263.1"/>
    <property type="molecule type" value="Transcribed_RNA"/>
</dbReference>